<evidence type="ECO:0000313" key="4">
    <source>
        <dbReference type="EMBL" id="KEI72146.1"/>
    </source>
</evidence>
<accession>A0A081KDC0</accession>
<dbReference type="InterPro" id="IPR020904">
    <property type="entry name" value="Sc_DH/Rdtase_CS"/>
</dbReference>
<evidence type="ECO:0000313" key="5">
    <source>
        <dbReference type="Proteomes" id="UP000027997"/>
    </source>
</evidence>
<dbReference type="EMBL" id="JOJP01000001">
    <property type="protein sequence ID" value="KEI72146.1"/>
    <property type="molecule type" value="Genomic_DNA"/>
</dbReference>
<evidence type="ECO:0000256" key="2">
    <source>
        <dbReference type="ARBA" id="ARBA00023002"/>
    </source>
</evidence>
<dbReference type="STRING" id="305900.GV64_16685"/>
<dbReference type="PANTHER" id="PTHR24320:SF148">
    <property type="entry name" value="NAD(P)-BINDING ROSSMANN-FOLD SUPERFAMILY PROTEIN"/>
    <property type="match status" value="1"/>
</dbReference>
<keyword evidence="2" id="KW-0560">Oxidoreductase</keyword>
<protein>
    <submittedName>
        <fullName evidence="4">Oxidoreductase</fullName>
    </submittedName>
</protein>
<reference evidence="4 5" key="1">
    <citation type="submission" date="2014-06" db="EMBL/GenBank/DDBJ databases">
        <title>Whole Genome Sequences of Three Symbiotic Endozoicomonas Bacteria.</title>
        <authorList>
            <person name="Neave M.J."/>
            <person name="Apprill A."/>
            <person name="Voolstra C.R."/>
        </authorList>
    </citation>
    <scope>NUCLEOTIDE SEQUENCE [LARGE SCALE GENOMIC DNA]</scope>
    <source>
        <strain evidence="4 5">DSM 22380</strain>
    </source>
</reference>
<dbReference type="PANTHER" id="PTHR24320">
    <property type="entry name" value="RETINOL DEHYDROGENASE"/>
    <property type="match status" value="1"/>
</dbReference>
<dbReference type="InterPro" id="IPR002347">
    <property type="entry name" value="SDR_fam"/>
</dbReference>
<dbReference type="PRINTS" id="PR00080">
    <property type="entry name" value="SDRFAMILY"/>
</dbReference>
<proteinExistence type="inferred from homology"/>
<comment type="caution">
    <text evidence="4">The sequence shown here is derived from an EMBL/GenBank/DDBJ whole genome shotgun (WGS) entry which is preliminary data.</text>
</comment>
<evidence type="ECO:0000256" key="3">
    <source>
        <dbReference type="RuleBase" id="RU000363"/>
    </source>
</evidence>
<dbReference type="Proteomes" id="UP000027997">
    <property type="component" value="Unassembled WGS sequence"/>
</dbReference>
<evidence type="ECO:0000256" key="1">
    <source>
        <dbReference type="ARBA" id="ARBA00006484"/>
    </source>
</evidence>
<dbReference type="SUPFAM" id="SSF51735">
    <property type="entry name" value="NAD(P)-binding Rossmann-fold domains"/>
    <property type="match status" value="1"/>
</dbReference>
<gene>
    <name evidence="4" type="ORF">GV64_16685</name>
</gene>
<dbReference type="PROSITE" id="PS00061">
    <property type="entry name" value="ADH_SHORT"/>
    <property type="match status" value="1"/>
</dbReference>
<comment type="similarity">
    <text evidence="1 3">Belongs to the short-chain dehydrogenases/reductases (SDR) family.</text>
</comment>
<dbReference type="PRINTS" id="PR00081">
    <property type="entry name" value="GDHRDH"/>
</dbReference>
<dbReference type="AlphaFoldDB" id="A0A081KDC0"/>
<organism evidence="4 5">
    <name type="scientific">Endozoicomonas elysicola</name>
    <dbReference type="NCBI Taxonomy" id="305900"/>
    <lineage>
        <taxon>Bacteria</taxon>
        <taxon>Pseudomonadati</taxon>
        <taxon>Pseudomonadota</taxon>
        <taxon>Gammaproteobacteria</taxon>
        <taxon>Oceanospirillales</taxon>
        <taxon>Endozoicomonadaceae</taxon>
        <taxon>Endozoicomonas</taxon>
    </lineage>
</organism>
<name>A0A081KDC0_9GAMM</name>
<dbReference type="InterPro" id="IPR036291">
    <property type="entry name" value="NAD(P)-bd_dom_sf"/>
</dbReference>
<dbReference type="eggNOG" id="COG1028">
    <property type="taxonomic scope" value="Bacteria"/>
</dbReference>
<dbReference type="GO" id="GO:0016491">
    <property type="term" value="F:oxidoreductase activity"/>
    <property type="evidence" value="ECO:0007669"/>
    <property type="project" value="UniProtKB-KW"/>
</dbReference>
<dbReference type="RefSeq" id="WP_026258471.1">
    <property type="nucleotide sequence ID" value="NZ_JOJP01000001.1"/>
</dbReference>
<keyword evidence="5" id="KW-1185">Reference proteome</keyword>
<dbReference type="Gene3D" id="3.40.50.720">
    <property type="entry name" value="NAD(P)-binding Rossmann-like Domain"/>
    <property type="match status" value="1"/>
</dbReference>
<dbReference type="Pfam" id="PF00106">
    <property type="entry name" value="adh_short"/>
    <property type="match status" value="1"/>
</dbReference>
<sequence>MKKTILVTGSTDGIGLATARTLIEMGHHVLIHGRSASKLKEAELQLAKLTTDGAIESYLADLSNMDDVTAMTKAIAERHHRLDAVINNAGIFKVSEPVTRDGLDVRFAVNAIAPYLLTRQLMPLLDASSRVINLSSAAQAPVNLKALTGDVRLEDDLTAYAQSKLALTVWSHVMAESMGESGPVIIAINPGSLLGSKMVKEGFGVAGGDISIGADILCRAALSEEFATASGRYFDNDIGQFSTPHTDALNQQKNKAVVDTIEAILSTQV</sequence>